<name>A0A1V1P5E3_9BACT</name>
<dbReference type="AlphaFoldDB" id="A0A1V1P5E3"/>
<accession>A0A1V1P5E3</accession>
<organism evidence="1 2">
    <name type="scientific">Candidatus Magnetoglobus multicellularis str. Araruama</name>
    <dbReference type="NCBI Taxonomy" id="890399"/>
    <lineage>
        <taxon>Bacteria</taxon>
        <taxon>Pseudomonadati</taxon>
        <taxon>Thermodesulfobacteriota</taxon>
        <taxon>Desulfobacteria</taxon>
        <taxon>Desulfobacterales</taxon>
        <taxon>Desulfobacteraceae</taxon>
        <taxon>Candidatus Magnetoglobus</taxon>
    </lineage>
</organism>
<evidence type="ECO:0000313" key="2">
    <source>
        <dbReference type="Proteomes" id="UP000189670"/>
    </source>
</evidence>
<protein>
    <submittedName>
        <fullName evidence="1">Uncharacterized protein</fullName>
    </submittedName>
</protein>
<reference evidence="2" key="1">
    <citation type="submission" date="2012-11" db="EMBL/GenBank/DDBJ databases">
        <authorList>
            <person name="Lucero-Rivera Y.E."/>
            <person name="Tovar-Ramirez D."/>
        </authorList>
    </citation>
    <scope>NUCLEOTIDE SEQUENCE [LARGE SCALE GENOMIC DNA]</scope>
    <source>
        <strain evidence="2">Araruama</strain>
    </source>
</reference>
<evidence type="ECO:0000313" key="1">
    <source>
        <dbReference type="EMBL" id="ETR69976.1"/>
    </source>
</evidence>
<dbReference type="Proteomes" id="UP000189670">
    <property type="component" value="Unassembled WGS sequence"/>
</dbReference>
<gene>
    <name evidence="1" type="ORF">OMM_03573</name>
</gene>
<dbReference type="EMBL" id="ATBP01000515">
    <property type="protein sequence ID" value="ETR69976.1"/>
    <property type="molecule type" value="Genomic_DNA"/>
</dbReference>
<proteinExistence type="predicted"/>
<sequence length="218" mass="25848">MKESEQEELFIKKGLKIIHNSQNHYLLMRLGGIYKGHPLILRVIAGEIENEPFNGNIEAYWNEISHKIEEVEKTMSEVEIDDTNIIGANDNWQIHKLTLKMQRIVIKQRFQVVFDRLKSQVKDAYMMICASSVYRIPVKEEGWLMQLESLIKHIEKVENSLDERLHQALDELRNRFLIEESFNHNNKRLVGMHNIIRSMALEHHKKLIQQLKKELENK</sequence>
<comment type="caution">
    <text evidence="1">The sequence shown here is derived from an EMBL/GenBank/DDBJ whole genome shotgun (WGS) entry which is preliminary data.</text>
</comment>